<keyword evidence="3" id="KW-1185">Reference proteome</keyword>
<sequence length="274" mass="30557">MSDAGTDAWTDSVSEASGDARHDKHMEVERSEMLLEDVARSGERYLRAQRAFSLAFAADSDASKAASTAAKSDTTAYLAARQSHVETVRARKQAIHELHAAAESLGRRISRLAIDVDDQDDWASLLNFVPSSSERADSAELDVPSPSDSETSSCATSEEEADEEEQKTRCKPKTAVEKREEMIEELFPGPTALLRLISKRETNKRGGKKGTRRLHGARRTANDELSSTIASEEDFNERMVDEDVKYPWDFGPRSEAPTPRISEMLRARRWMPRP</sequence>
<feature type="compositionally biased region" description="Basic and acidic residues" evidence="1">
    <location>
        <begin position="18"/>
        <end position="27"/>
    </location>
</feature>
<proteinExistence type="predicted"/>
<evidence type="ECO:0000256" key="1">
    <source>
        <dbReference type="SAM" id="MobiDB-lite"/>
    </source>
</evidence>
<organism evidence="2 3">
    <name type="scientific">Tilletiopsis washingtonensis</name>
    <dbReference type="NCBI Taxonomy" id="58919"/>
    <lineage>
        <taxon>Eukaryota</taxon>
        <taxon>Fungi</taxon>
        <taxon>Dikarya</taxon>
        <taxon>Basidiomycota</taxon>
        <taxon>Ustilaginomycotina</taxon>
        <taxon>Exobasidiomycetes</taxon>
        <taxon>Entylomatales</taxon>
        <taxon>Entylomatales incertae sedis</taxon>
        <taxon>Tilletiopsis</taxon>
    </lineage>
</organism>
<feature type="compositionally biased region" description="Basic residues" evidence="1">
    <location>
        <begin position="205"/>
        <end position="218"/>
    </location>
</feature>
<reference evidence="2 3" key="1">
    <citation type="journal article" date="2018" name="Mol. Biol. Evol.">
        <title>Broad Genomic Sampling Reveals a Smut Pathogenic Ancestry of the Fungal Clade Ustilaginomycotina.</title>
        <authorList>
            <person name="Kijpornyongpan T."/>
            <person name="Mondo S.J."/>
            <person name="Barry K."/>
            <person name="Sandor L."/>
            <person name="Lee J."/>
            <person name="Lipzen A."/>
            <person name="Pangilinan J."/>
            <person name="LaButti K."/>
            <person name="Hainaut M."/>
            <person name="Henrissat B."/>
            <person name="Grigoriev I.V."/>
            <person name="Spatafora J.W."/>
            <person name="Aime M.C."/>
        </authorList>
    </citation>
    <scope>NUCLEOTIDE SEQUENCE [LARGE SCALE GENOMIC DNA]</scope>
    <source>
        <strain evidence="2 3">MCA 4186</strain>
    </source>
</reference>
<protein>
    <submittedName>
        <fullName evidence="2">Uncharacterized protein</fullName>
    </submittedName>
</protein>
<feature type="region of interest" description="Disordered" evidence="1">
    <location>
        <begin position="1"/>
        <end position="27"/>
    </location>
</feature>
<name>A0A316Z4Z5_9BASI</name>
<feature type="compositionally biased region" description="Low complexity" evidence="1">
    <location>
        <begin position="144"/>
        <end position="156"/>
    </location>
</feature>
<accession>A0A316Z4Z5</accession>
<feature type="region of interest" description="Disordered" evidence="1">
    <location>
        <begin position="200"/>
        <end position="225"/>
    </location>
</feature>
<evidence type="ECO:0000313" key="2">
    <source>
        <dbReference type="EMBL" id="PWN96012.1"/>
    </source>
</evidence>
<evidence type="ECO:0000313" key="3">
    <source>
        <dbReference type="Proteomes" id="UP000245946"/>
    </source>
</evidence>
<feature type="region of interest" description="Disordered" evidence="1">
    <location>
        <begin position="133"/>
        <end position="174"/>
    </location>
</feature>
<dbReference type="GeneID" id="37271876"/>
<dbReference type="AlphaFoldDB" id="A0A316Z4Z5"/>
<dbReference type="EMBL" id="KZ819301">
    <property type="protein sequence ID" value="PWN96012.1"/>
    <property type="molecule type" value="Genomic_DNA"/>
</dbReference>
<dbReference type="Proteomes" id="UP000245946">
    <property type="component" value="Unassembled WGS sequence"/>
</dbReference>
<dbReference type="RefSeq" id="XP_025596291.1">
    <property type="nucleotide sequence ID" value="XM_025744332.1"/>
</dbReference>
<gene>
    <name evidence="2" type="ORF">FA09DRAFT_340581</name>
</gene>